<accession>A0A330LRI2</accession>
<name>A0A330LRI2_9GAMM</name>
<reference evidence="2" key="1">
    <citation type="submission" date="2018-05" db="EMBL/GenBank/DDBJ databases">
        <authorList>
            <person name="Cea G.-C."/>
            <person name="William W."/>
        </authorList>
    </citation>
    <scope>NUCLEOTIDE SEQUENCE [LARGE SCALE GENOMIC DNA]</scope>
    <source>
        <strain evidence="2">DB21MT 5</strain>
    </source>
</reference>
<evidence type="ECO:0000313" key="1">
    <source>
        <dbReference type="EMBL" id="SQD76705.1"/>
    </source>
</evidence>
<dbReference type="Proteomes" id="UP000250163">
    <property type="component" value="Chromosome MORIYA"/>
</dbReference>
<evidence type="ECO:0008006" key="3">
    <source>
        <dbReference type="Google" id="ProtNLM"/>
    </source>
</evidence>
<dbReference type="Gene3D" id="3.30.460.10">
    <property type="entry name" value="Beta Polymerase, domain 2"/>
    <property type="match status" value="1"/>
</dbReference>
<dbReference type="OrthoDB" id="14556at2"/>
<dbReference type="KEGG" id="mya:MORIYA_0227"/>
<gene>
    <name evidence="1" type="ORF">MORIYA_0227</name>
</gene>
<sequence>MRLSSQERDIIVTNVHQYIASDAKVWLFGSRCDDSKSGGDIDLYIESDPINKPLESRIYLKIALQDALGYQKIDLVYHDREREMQPIHEIAKAEGILL</sequence>
<proteinExistence type="predicted"/>
<dbReference type="SUPFAM" id="SSF81301">
    <property type="entry name" value="Nucleotidyltransferase"/>
    <property type="match status" value="1"/>
</dbReference>
<protein>
    <recommendedName>
        <fullName evidence="3">Polymerase beta nucleotidyltransferase domain-containing protein</fullName>
    </recommendedName>
</protein>
<evidence type="ECO:0000313" key="2">
    <source>
        <dbReference type="Proteomes" id="UP000250163"/>
    </source>
</evidence>
<dbReference type="InterPro" id="IPR043519">
    <property type="entry name" value="NT_sf"/>
</dbReference>
<dbReference type="AlphaFoldDB" id="A0A330LRI2"/>
<dbReference type="RefSeq" id="WP_006030562.1">
    <property type="nucleotide sequence ID" value="NZ_LS483250.1"/>
</dbReference>
<organism evidence="1 2">
    <name type="scientific">Moritella yayanosii</name>
    <dbReference type="NCBI Taxonomy" id="69539"/>
    <lineage>
        <taxon>Bacteria</taxon>
        <taxon>Pseudomonadati</taxon>
        <taxon>Pseudomonadota</taxon>
        <taxon>Gammaproteobacteria</taxon>
        <taxon>Alteromonadales</taxon>
        <taxon>Moritellaceae</taxon>
        <taxon>Moritella</taxon>
    </lineage>
</organism>
<dbReference type="CDD" id="cd05403">
    <property type="entry name" value="NT_KNTase_like"/>
    <property type="match status" value="1"/>
</dbReference>
<keyword evidence="2" id="KW-1185">Reference proteome</keyword>
<dbReference type="EMBL" id="LS483250">
    <property type="protein sequence ID" value="SQD76705.1"/>
    <property type="molecule type" value="Genomic_DNA"/>
</dbReference>